<dbReference type="KEGG" id="vg:63743047"/>
<evidence type="ECO:0000313" key="3">
    <source>
        <dbReference type="Proteomes" id="UP000294565"/>
    </source>
</evidence>
<feature type="compositionally biased region" description="Basic residues" evidence="1">
    <location>
        <begin position="85"/>
        <end position="98"/>
    </location>
</feature>
<evidence type="ECO:0000256" key="1">
    <source>
        <dbReference type="SAM" id="MobiDB-lite"/>
    </source>
</evidence>
<feature type="region of interest" description="Disordered" evidence="1">
    <location>
        <begin position="67"/>
        <end position="111"/>
    </location>
</feature>
<organism evidence="2 3">
    <name type="scientific">Mycobacterium phage Typha</name>
    <dbReference type="NCBI Taxonomy" id="2517971"/>
    <lineage>
        <taxon>Viruses</taxon>
        <taxon>Duplodnaviria</taxon>
        <taxon>Heunggongvirae</taxon>
        <taxon>Uroviricota</taxon>
        <taxon>Caudoviricetes</taxon>
        <taxon>Typhavirus</taxon>
        <taxon>Typhavirus typha</taxon>
    </lineage>
</organism>
<feature type="compositionally biased region" description="Basic residues" evidence="1">
    <location>
        <begin position="67"/>
        <end position="77"/>
    </location>
</feature>
<protein>
    <submittedName>
        <fullName evidence="2">Uncharacterized protein</fullName>
    </submittedName>
</protein>
<dbReference type="GeneID" id="63743047"/>
<gene>
    <name evidence="2" type="primary">57</name>
    <name evidence="2" type="ORF">SEA_TYPHA_57</name>
</gene>
<sequence>MTTVKPNIRKMIDAAVAKAQGETPAPDEDRPAREPATLAALTLFSLQTQSHVYAGTVPPEVVAKRRARNRNARRARRGNTAAIRHQARSNRVANRRPRFGYSHNHDPLGTKVVDAEVVED</sequence>
<dbReference type="RefSeq" id="YP_010049724.1">
    <property type="nucleotide sequence ID" value="NC_054393.1"/>
</dbReference>
<name>A0A482JDM9_9CAUD</name>
<dbReference type="Proteomes" id="UP000294565">
    <property type="component" value="Segment"/>
</dbReference>
<proteinExistence type="predicted"/>
<accession>A0A482JDM9</accession>
<dbReference type="EMBL" id="MK494099">
    <property type="protein sequence ID" value="QBP29712.1"/>
    <property type="molecule type" value="Genomic_DNA"/>
</dbReference>
<reference evidence="2 3" key="1">
    <citation type="submission" date="2019-02" db="EMBL/GenBank/DDBJ databases">
        <authorList>
            <person name="Kanzanas C."/>
            <person name="Smith M.A."/>
            <person name="Zack K.M."/>
            <person name="Garlena R.A."/>
            <person name="Russell D.A."/>
            <person name="Pope W.H."/>
            <person name="Jacobs-Sera D."/>
            <person name="Hatfull G.F."/>
        </authorList>
    </citation>
    <scope>NUCLEOTIDE SEQUENCE [LARGE SCALE GENOMIC DNA]</scope>
</reference>
<evidence type="ECO:0000313" key="2">
    <source>
        <dbReference type="EMBL" id="QBP29712.1"/>
    </source>
</evidence>
<keyword evidence="3" id="KW-1185">Reference proteome</keyword>